<reference evidence="1 2" key="1">
    <citation type="submission" date="2019-03" db="EMBL/GenBank/DDBJ databases">
        <title>Single cell metagenomics reveals metabolic interactions within the superorganism composed of flagellate Streblomastix strix and complex community of Bacteroidetes bacteria on its surface.</title>
        <authorList>
            <person name="Treitli S.C."/>
            <person name="Kolisko M."/>
            <person name="Husnik F."/>
            <person name="Keeling P."/>
            <person name="Hampl V."/>
        </authorList>
    </citation>
    <scope>NUCLEOTIDE SEQUENCE [LARGE SCALE GENOMIC DNA]</scope>
    <source>
        <strain evidence="1">ST1C</strain>
    </source>
</reference>
<sequence>MFITTIGTCGGCKQEHDKLINQSLSQILNFVQSLCHEKNRAHGYQLSQLKFLKITQEQLEEENEIEEIESHLFKKRRDQKVKKTVVKIKREIANLLCNIQAGQTLNDSLHISDKLKTPIPNLLSNEDFNYKDGYNLGSLDPPQEKEIHFIYNSSTTTPPSPSLIYRLPCTDLSINNCILVGVYDNDIVIGDLRSFVSVIDANLEIIDTSFENIIVGDFSVVEWSTTTINTLTVKRYSFTGITLIQAMVKYEFTTLLTVTRIPCGVLIISLSNDSTSTAKIEDTLFADIKVECDDADQVDISKAHSFTTNGQSQDIVGLFNETFMAPLIINLPIDKTSSTGGTCTIRHARFIVTTGSHTGGIHIQGDYGTVQLSRTLFSLTDSENRLRFIS</sequence>
<dbReference type="Proteomes" id="UP000324800">
    <property type="component" value="Unassembled WGS sequence"/>
</dbReference>
<organism evidence="1 2">
    <name type="scientific">Streblomastix strix</name>
    <dbReference type="NCBI Taxonomy" id="222440"/>
    <lineage>
        <taxon>Eukaryota</taxon>
        <taxon>Metamonada</taxon>
        <taxon>Preaxostyla</taxon>
        <taxon>Oxymonadida</taxon>
        <taxon>Streblomastigidae</taxon>
        <taxon>Streblomastix</taxon>
    </lineage>
</organism>
<dbReference type="AlphaFoldDB" id="A0A5J4WBZ2"/>
<protein>
    <submittedName>
        <fullName evidence="1">Uncharacterized protein</fullName>
    </submittedName>
</protein>
<comment type="caution">
    <text evidence="1">The sequence shown here is derived from an EMBL/GenBank/DDBJ whole genome shotgun (WGS) entry which is preliminary data.</text>
</comment>
<name>A0A5J4WBZ2_9EUKA</name>
<evidence type="ECO:0000313" key="2">
    <source>
        <dbReference type="Proteomes" id="UP000324800"/>
    </source>
</evidence>
<proteinExistence type="predicted"/>
<accession>A0A5J4WBZ2</accession>
<evidence type="ECO:0000313" key="1">
    <source>
        <dbReference type="EMBL" id="KAA6392411.1"/>
    </source>
</evidence>
<dbReference type="EMBL" id="SNRW01002549">
    <property type="protein sequence ID" value="KAA6392411.1"/>
    <property type="molecule type" value="Genomic_DNA"/>
</dbReference>
<feature type="non-terminal residue" evidence="1">
    <location>
        <position position="390"/>
    </location>
</feature>
<gene>
    <name evidence="1" type="ORF">EZS28_012064</name>
</gene>